<gene>
    <name evidence="2" type="ORF">HJ526_16455</name>
</gene>
<evidence type="ECO:0008006" key="4">
    <source>
        <dbReference type="Google" id="ProtNLM"/>
    </source>
</evidence>
<comment type="caution">
    <text evidence="2">The sequence shown here is derived from an EMBL/GenBank/DDBJ whole genome shotgun (WGS) entry which is preliminary data.</text>
</comment>
<evidence type="ECO:0000313" key="3">
    <source>
        <dbReference type="Proteomes" id="UP000523601"/>
    </source>
</evidence>
<evidence type="ECO:0000256" key="1">
    <source>
        <dbReference type="SAM" id="Phobius"/>
    </source>
</evidence>
<dbReference type="EMBL" id="JABCJD010000010">
    <property type="protein sequence ID" value="NVO29025.1"/>
    <property type="molecule type" value="Genomic_DNA"/>
</dbReference>
<keyword evidence="1" id="KW-1133">Transmembrane helix</keyword>
<evidence type="ECO:0000313" key="2">
    <source>
        <dbReference type="EMBL" id="NVO29025.1"/>
    </source>
</evidence>
<dbReference type="Proteomes" id="UP000523601">
    <property type="component" value="Unassembled WGS sequence"/>
</dbReference>
<dbReference type="RefSeq" id="WP_176855713.1">
    <property type="nucleotide sequence ID" value="NZ_JABCJD010000010.1"/>
</dbReference>
<keyword evidence="1" id="KW-0812">Transmembrane</keyword>
<proteinExistence type="predicted"/>
<feature type="transmembrane region" description="Helical" evidence="1">
    <location>
        <begin position="69"/>
        <end position="90"/>
    </location>
</feature>
<protein>
    <recommendedName>
        <fullName evidence="4">Dihydroorotate dehydrogenase</fullName>
    </recommendedName>
</protein>
<reference evidence="2 3" key="1">
    <citation type="submission" date="2020-04" db="EMBL/GenBank/DDBJ databases">
        <title>Donghicola sp., a member of the Rhodobacteraceae family isolated from mangrove forest in Thailand.</title>
        <authorList>
            <person name="Charoenyingcharoen P."/>
            <person name="Yukphan P."/>
        </authorList>
    </citation>
    <scope>NUCLEOTIDE SEQUENCE [LARGE SCALE GENOMIC DNA]</scope>
    <source>
        <strain evidence="2 3">C2-DW-16</strain>
    </source>
</reference>
<keyword evidence="1" id="KW-0472">Membrane</keyword>
<name>A0ABX2PHR4_9RHOB</name>
<organism evidence="2 3">
    <name type="scientific">Donghicola mangrovi</name>
    <dbReference type="NCBI Taxonomy" id="2729614"/>
    <lineage>
        <taxon>Bacteria</taxon>
        <taxon>Pseudomonadati</taxon>
        <taxon>Pseudomonadota</taxon>
        <taxon>Alphaproteobacteria</taxon>
        <taxon>Rhodobacterales</taxon>
        <taxon>Roseobacteraceae</taxon>
        <taxon>Donghicola</taxon>
    </lineage>
</organism>
<accession>A0ABX2PHR4</accession>
<sequence length="130" mass="13820">MSMNDKDDSLDLELWFSASRKHTADPSDDLLARVLGDAARLQPQALGIMTAAPVLAPKPSLWDQFMNAIGGWSGLAGLGTATVAGLWIGISPPAMLQNVSSALTQSDSSYETTYLNAMDDYAALMIEGDQ</sequence>
<keyword evidence="3" id="KW-1185">Reference proteome</keyword>